<sequence length="205" mass="22007">MTTPAPGPADGPTEIRPASRWPAVLTWRAHDNSRMESVRVTVNGNRIRAAGRMIGCAGDEHPAFSASYDLVTDEAGATRRLSLRTTTAAGERHASISRDEENYWLVDAGGTHVRSTFGGALDVDVVLSPFFNTLPIRRFGLQNAVGDVQVPVVYVRLPDLLVQEAELTYSSASDGINVLSPVSSATLTVDPEGFVLDYPGLAERA</sequence>
<keyword evidence="2" id="KW-1185">Reference proteome</keyword>
<dbReference type="STRING" id="1210063.GCA_001612665_04982"/>
<dbReference type="Pfam" id="PF06475">
    <property type="entry name" value="Glycolipid_bind"/>
    <property type="match status" value="1"/>
</dbReference>
<evidence type="ECO:0008006" key="3">
    <source>
        <dbReference type="Google" id="ProtNLM"/>
    </source>
</evidence>
<comment type="caution">
    <text evidence="1">The sequence shown here is derived from an EMBL/GenBank/DDBJ whole genome shotgun (WGS) entry which is preliminary data.</text>
</comment>
<gene>
    <name evidence="1" type="ORF">DFR71_2017</name>
</gene>
<dbReference type="RefSeq" id="WP_132369749.1">
    <property type="nucleotide sequence ID" value="NZ_SMFR01000001.1"/>
</dbReference>
<accession>A0A4R1G676</accession>
<dbReference type="Proteomes" id="UP000294856">
    <property type="component" value="Unassembled WGS sequence"/>
</dbReference>
<dbReference type="InterPro" id="IPR009467">
    <property type="entry name" value="Glycolipid-bd_prot_put"/>
</dbReference>
<evidence type="ECO:0000313" key="2">
    <source>
        <dbReference type="Proteomes" id="UP000294856"/>
    </source>
</evidence>
<dbReference type="OrthoDB" id="7347529at2"/>
<dbReference type="SUPFAM" id="SSF159275">
    <property type="entry name" value="PA1994-like"/>
    <property type="match status" value="1"/>
</dbReference>
<evidence type="ECO:0000313" key="1">
    <source>
        <dbReference type="EMBL" id="TCK00999.1"/>
    </source>
</evidence>
<reference evidence="1 2" key="1">
    <citation type="submission" date="2019-03" db="EMBL/GenBank/DDBJ databases">
        <title>Genomic Encyclopedia of Type Strains, Phase IV (KMG-IV): sequencing the most valuable type-strain genomes for metagenomic binning, comparative biology and taxonomic classification.</title>
        <authorList>
            <person name="Goeker M."/>
        </authorList>
    </citation>
    <scope>NUCLEOTIDE SEQUENCE [LARGE SCALE GENOMIC DNA]</scope>
    <source>
        <strain evidence="1 2">DSM 44684</strain>
    </source>
</reference>
<organism evidence="1 2">
    <name type="scientific">Nocardia alba</name>
    <dbReference type="NCBI Taxonomy" id="225051"/>
    <lineage>
        <taxon>Bacteria</taxon>
        <taxon>Bacillati</taxon>
        <taxon>Actinomycetota</taxon>
        <taxon>Actinomycetes</taxon>
        <taxon>Mycobacteriales</taxon>
        <taxon>Nocardiaceae</taxon>
        <taxon>Nocardia</taxon>
    </lineage>
</organism>
<proteinExistence type="predicted"/>
<dbReference type="AlphaFoldDB" id="A0A4R1G676"/>
<dbReference type="EMBL" id="SMFR01000001">
    <property type="protein sequence ID" value="TCK00999.1"/>
    <property type="molecule type" value="Genomic_DNA"/>
</dbReference>
<protein>
    <recommendedName>
        <fullName evidence="3">Glycolipid-binding protein</fullName>
    </recommendedName>
</protein>
<name>A0A4R1G676_9NOCA</name>